<feature type="compositionally biased region" description="Low complexity" evidence="1">
    <location>
        <begin position="66"/>
        <end position="78"/>
    </location>
</feature>
<keyword evidence="2" id="KW-0472">Membrane</keyword>
<reference evidence="3 4" key="1">
    <citation type="submission" date="2019-03" db="EMBL/GenBank/DDBJ databases">
        <title>Genomic analyses of the natural microbiome of Caenorhabditis elegans.</title>
        <authorList>
            <person name="Samuel B."/>
        </authorList>
    </citation>
    <scope>NUCLEOTIDE SEQUENCE [LARGE SCALE GENOMIC DNA]</scope>
    <source>
        <strain evidence="3 4">JUb18</strain>
    </source>
</reference>
<feature type="compositionally biased region" description="Low complexity" evidence="1">
    <location>
        <begin position="13"/>
        <end position="26"/>
    </location>
</feature>
<dbReference type="EMBL" id="SNYA01000001">
    <property type="protein sequence ID" value="TDP95876.1"/>
    <property type="molecule type" value="Genomic_DNA"/>
</dbReference>
<feature type="transmembrane region" description="Helical" evidence="2">
    <location>
        <begin position="226"/>
        <end position="247"/>
    </location>
</feature>
<organism evidence="3 4">
    <name type="scientific">Leucobacter luti</name>
    <dbReference type="NCBI Taxonomy" id="340320"/>
    <lineage>
        <taxon>Bacteria</taxon>
        <taxon>Bacillati</taxon>
        <taxon>Actinomycetota</taxon>
        <taxon>Actinomycetes</taxon>
        <taxon>Micrococcales</taxon>
        <taxon>Microbacteriaceae</taxon>
        <taxon>Leucobacter</taxon>
    </lineage>
</organism>
<sequence>MAEQPTDPTQEGAAPSAPPAQSSSPAQPAPRPAQPAYGEYAPEGWSWKPEGAADDPASNQTTGQSTAPAAPHTAAAPPAGVPHNLGAPARPAAEQQAAGAPYRAAAPQAPAQPQTPAQPQNLGSQGSGQLPPAYRVPGPKGPRIGDRVVTILLLALGAFGALNIASSFFNLEAQIRLTGTMIGVDSPQLASWVGPLGIISGLVVLLLFALTLIFSIQRMRANKLTFWVPLVAGVVAVIILMIVPMIAMSGAPDIMQQLESDPTGSLDKMMDYLTQLQQP</sequence>
<evidence type="ECO:0000313" key="4">
    <source>
        <dbReference type="Proteomes" id="UP000295601"/>
    </source>
</evidence>
<feature type="transmembrane region" description="Helical" evidence="2">
    <location>
        <begin position="148"/>
        <end position="169"/>
    </location>
</feature>
<dbReference type="Proteomes" id="UP000295601">
    <property type="component" value="Unassembled WGS sequence"/>
</dbReference>
<feature type="transmembrane region" description="Helical" evidence="2">
    <location>
        <begin position="189"/>
        <end position="214"/>
    </location>
</feature>
<dbReference type="AlphaFoldDB" id="A0A4R6SA93"/>
<protein>
    <submittedName>
        <fullName evidence="3">Uncharacterized protein</fullName>
    </submittedName>
</protein>
<evidence type="ECO:0000313" key="3">
    <source>
        <dbReference type="EMBL" id="TDP95876.1"/>
    </source>
</evidence>
<comment type="caution">
    <text evidence="3">The sequence shown here is derived from an EMBL/GenBank/DDBJ whole genome shotgun (WGS) entry which is preliminary data.</text>
</comment>
<evidence type="ECO:0000256" key="1">
    <source>
        <dbReference type="SAM" id="MobiDB-lite"/>
    </source>
</evidence>
<keyword evidence="2" id="KW-1133">Transmembrane helix</keyword>
<gene>
    <name evidence="3" type="ORF">EDF62_0570</name>
</gene>
<dbReference type="Pfam" id="PF19779">
    <property type="entry name" value="DUF6264"/>
    <property type="match status" value="1"/>
</dbReference>
<dbReference type="InterPro" id="IPR046231">
    <property type="entry name" value="DUF6264"/>
</dbReference>
<keyword evidence="4" id="KW-1185">Reference proteome</keyword>
<evidence type="ECO:0000256" key="2">
    <source>
        <dbReference type="SAM" id="Phobius"/>
    </source>
</evidence>
<feature type="compositionally biased region" description="Low complexity" evidence="1">
    <location>
        <begin position="87"/>
        <end position="120"/>
    </location>
</feature>
<dbReference type="OrthoDB" id="5125658at2"/>
<keyword evidence="2" id="KW-0812">Transmembrane</keyword>
<proteinExistence type="predicted"/>
<feature type="region of interest" description="Disordered" evidence="1">
    <location>
        <begin position="1"/>
        <end position="139"/>
    </location>
</feature>
<dbReference type="RefSeq" id="WP_133615665.1">
    <property type="nucleotide sequence ID" value="NZ_SNYA01000001.1"/>
</dbReference>
<accession>A0A4R6SA93</accession>
<name>A0A4R6SA93_9MICO</name>